<evidence type="ECO:0000313" key="2">
    <source>
        <dbReference type="Proteomes" id="UP000789706"/>
    </source>
</evidence>
<dbReference type="EMBL" id="CAJVPK010003973">
    <property type="protein sequence ID" value="CAG8632670.1"/>
    <property type="molecule type" value="Genomic_DNA"/>
</dbReference>
<name>A0A9N9GT46_9GLOM</name>
<feature type="non-terminal residue" evidence="1">
    <location>
        <position position="138"/>
    </location>
</feature>
<accession>A0A9N9GT46</accession>
<organism evidence="1 2">
    <name type="scientific">Diversispora eburnea</name>
    <dbReference type="NCBI Taxonomy" id="1213867"/>
    <lineage>
        <taxon>Eukaryota</taxon>
        <taxon>Fungi</taxon>
        <taxon>Fungi incertae sedis</taxon>
        <taxon>Mucoromycota</taxon>
        <taxon>Glomeromycotina</taxon>
        <taxon>Glomeromycetes</taxon>
        <taxon>Diversisporales</taxon>
        <taxon>Diversisporaceae</taxon>
        <taxon>Diversispora</taxon>
    </lineage>
</organism>
<reference evidence="1" key="1">
    <citation type="submission" date="2021-06" db="EMBL/GenBank/DDBJ databases">
        <authorList>
            <person name="Kallberg Y."/>
            <person name="Tangrot J."/>
            <person name="Rosling A."/>
        </authorList>
    </citation>
    <scope>NUCLEOTIDE SEQUENCE</scope>
    <source>
        <strain evidence="1">AZ414A</strain>
    </source>
</reference>
<sequence length="138" mass="15849">MTTTMMIDSNLSTSINLTKEEWQAIDELIIILEDFAKATEYLSGSKYITISLMYSILEIISQKLLPEIVDLSNSNIAFDDNISYNDVSEDDNELITGRKITYQNIKNLTNDNQEIEYSLVKSNSFLARMFQNNNNIEE</sequence>
<keyword evidence="2" id="KW-1185">Reference proteome</keyword>
<dbReference type="AlphaFoldDB" id="A0A9N9GT46"/>
<dbReference type="Proteomes" id="UP000789706">
    <property type="component" value="Unassembled WGS sequence"/>
</dbReference>
<comment type="caution">
    <text evidence="1">The sequence shown here is derived from an EMBL/GenBank/DDBJ whole genome shotgun (WGS) entry which is preliminary data.</text>
</comment>
<gene>
    <name evidence="1" type="ORF">DEBURN_LOCUS10839</name>
</gene>
<dbReference type="OrthoDB" id="2408661at2759"/>
<protein>
    <submittedName>
        <fullName evidence="1">7962_t:CDS:1</fullName>
    </submittedName>
</protein>
<evidence type="ECO:0000313" key="1">
    <source>
        <dbReference type="EMBL" id="CAG8632670.1"/>
    </source>
</evidence>
<proteinExistence type="predicted"/>